<dbReference type="SUPFAM" id="SSF53850">
    <property type="entry name" value="Periplasmic binding protein-like II"/>
    <property type="match status" value="1"/>
</dbReference>
<dbReference type="EMBL" id="JAUKVY010000002">
    <property type="protein sequence ID" value="MDO1531479.1"/>
    <property type="molecule type" value="Genomic_DNA"/>
</dbReference>
<dbReference type="Gene3D" id="3.40.190.10">
    <property type="entry name" value="Periplasmic binding protein-like II"/>
    <property type="match status" value="2"/>
</dbReference>
<protein>
    <submittedName>
        <fullName evidence="6">Amino acid ABC transporter substrate-binding protein</fullName>
    </submittedName>
</protein>
<dbReference type="InterPro" id="IPR001638">
    <property type="entry name" value="Solute-binding_3/MltF_N"/>
</dbReference>
<dbReference type="InterPro" id="IPR051455">
    <property type="entry name" value="Bact_solute-bind_prot3"/>
</dbReference>
<evidence type="ECO:0000259" key="5">
    <source>
        <dbReference type="SMART" id="SM00062"/>
    </source>
</evidence>
<evidence type="ECO:0000313" key="7">
    <source>
        <dbReference type="Proteomes" id="UP001169027"/>
    </source>
</evidence>
<dbReference type="Pfam" id="PF00497">
    <property type="entry name" value="SBP_bac_3"/>
    <property type="match status" value="1"/>
</dbReference>
<evidence type="ECO:0000256" key="3">
    <source>
        <dbReference type="ARBA" id="ARBA00022729"/>
    </source>
</evidence>
<keyword evidence="7" id="KW-1185">Reference proteome</keyword>
<evidence type="ECO:0000256" key="1">
    <source>
        <dbReference type="ARBA" id="ARBA00010333"/>
    </source>
</evidence>
<evidence type="ECO:0000256" key="4">
    <source>
        <dbReference type="SAM" id="SignalP"/>
    </source>
</evidence>
<feature type="domain" description="Solute-binding protein family 3/N-terminal" evidence="5">
    <location>
        <begin position="37"/>
        <end position="271"/>
    </location>
</feature>
<accession>A0ABT8RXT1</accession>
<proteinExistence type="inferred from homology"/>
<comment type="similarity">
    <text evidence="1">Belongs to the bacterial solute-binding protein 3 family.</text>
</comment>
<name>A0ABT8RXT1_9BURK</name>
<dbReference type="PANTHER" id="PTHR30085:SF2">
    <property type="entry name" value="GLUTAMATE_ASPARTATE IMPORT SOLUTE-BINDING PROTEIN"/>
    <property type="match status" value="1"/>
</dbReference>
<evidence type="ECO:0000313" key="6">
    <source>
        <dbReference type="EMBL" id="MDO1531479.1"/>
    </source>
</evidence>
<feature type="signal peptide" evidence="4">
    <location>
        <begin position="1"/>
        <end position="24"/>
    </location>
</feature>
<keyword evidence="3 4" id="KW-0732">Signal</keyword>
<gene>
    <name evidence="6" type="ORF">Q2T77_04185</name>
</gene>
<dbReference type="PANTHER" id="PTHR30085">
    <property type="entry name" value="AMINO ACID ABC TRANSPORTER PERMEASE"/>
    <property type="match status" value="1"/>
</dbReference>
<sequence length="299" mass="32339">MRFLRSSSLGLAALLLCAGGTAFAQSDTLAKIKASGAITIGSRDSQIPFSYKPGGSADPVGFTNDVCLKIVDAVKARLGMPKLEVRYTTLTSTNRIPLLTNGTVDLDCATTTNTVQRQQQVDFAPSHFVTSITAAVKKNSAIHSFADLNGKKISTVAGSTGVQLLRGYRKSGNIEVEELAAKDTADGFLLLASDRTAAYILDDVQLAGLIATSPNPGDFRILTQESLRQEPYGIMYRKDDPQFKEIVDRTVTELMKSGAIDEIYTKWFMKPIPPANANLNFPMTDAVKDAYRHPNNKGV</sequence>
<organism evidence="6 7">
    <name type="scientific">Variovorax ginsengisoli</name>
    <dbReference type="NCBI Taxonomy" id="363844"/>
    <lineage>
        <taxon>Bacteria</taxon>
        <taxon>Pseudomonadati</taxon>
        <taxon>Pseudomonadota</taxon>
        <taxon>Betaproteobacteria</taxon>
        <taxon>Burkholderiales</taxon>
        <taxon>Comamonadaceae</taxon>
        <taxon>Variovorax</taxon>
    </lineage>
</organism>
<feature type="chain" id="PRO_5045605545" evidence="4">
    <location>
        <begin position="25"/>
        <end position="299"/>
    </location>
</feature>
<keyword evidence="2" id="KW-0813">Transport</keyword>
<dbReference type="SMART" id="SM00062">
    <property type="entry name" value="PBPb"/>
    <property type="match status" value="1"/>
</dbReference>
<dbReference type="CDD" id="cd13688">
    <property type="entry name" value="PBP2_GltI_DEBP"/>
    <property type="match status" value="1"/>
</dbReference>
<reference evidence="6" key="1">
    <citation type="submission" date="2023-06" db="EMBL/GenBank/DDBJ databases">
        <authorList>
            <person name="Jiang Y."/>
            <person name="Liu Q."/>
        </authorList>
    </citation>
    <scope>NUCLEOTIDE SEQUENCE</scope>
    <source>
        <strain evidence="6">CGMCC 1.12090</strain>
    </source>
</reference>
<dbReference type="Proteomes" id="UP001169027">
    <property type="component" value="Unassembled WGS sequence"/>
</dbReference>
<comment type="caution">
    <text evidence="6">The sequence shown here is derived from an EMBL/GenBank/DDBJ whole genome shotgun (WGS) entry which is preliminary data.</text>
</comment>
<evidence type="ECO:0000256" key="2">
    <source>
        <dbReference type="ARBA" id="ARBA00022448"/>
    </source>
</evidence>
<dbReference type="RefSeq" id="WP_286535288.1">
    <property type="nucleotide sequence ID" value="NZ_JAUJZH010000002.1"/>
</dbReference>